<name>A0A2G6KG73_9BACT</name>
<dbReference type="EMBL" id="PDSK01000094">
    <property type="protein sequence ID" value="PIE33809.1"/>
    <property type="molecule type" value="Genomic_DNA"/>
</dbReference>
<dbReference type="Gene3D" id="1.25.40.10">
    <property type="entry name" value="Tetratricopeptide repeat domain"/>
    <property type="match status" value="1"/>
</dbReference>
<reference evidence="1 2" key="1">
    <citation type="submission" date="2017-10" db="EMBL/GenBank/DDBJ databases">
        <title>Novel microbial diversity and functional potential in the marine mammal oral microbiome.</title>
        <authorList>
            <person name="Dudek N.K."/>
            <person name="Sun C.L."/>
            <person name="Burstein D."/>
            <person name="Kantor R.S."/>
            <person name="Aliaga Goltsman D.S."/>
            <person name="Bik E.M."/>
            <person name="Thomas B.C."/>
            <person name="Banfield J.F."/>
            <person name="Relman D.A."/>
        </authorList>
    </citation>
    <scope>NUCLEOTIDE SEQUENCE [LARGE SCALE GENOMIC DNA]</scope>
    <source>
        <strain evidence="1">DOLJORAL78_47_16</strain>
    </source>
</reference>
<evidence type="ECO:0000313" key="2">
    <source>
        <dbReference type="Proteomes" id="UP000230821"/>
    </source>
</evidence>
<gene>
    <name evidence="1" type="ORF">CSA56_09865</name>
</gene>
<evidence type="ECO:0000313" key="1">
    <source>
        <dbReference type="EMBL" id="PIE33809.1"/>
    </source>
</evidence>
<dbReference type="PROSITE" id="PS51257">
    <property type="entry name" value="PROKAR_LIPOPROTEIN"/>
    <property type="match status" value="1"/>
</dbReference>
<accession>A0A2G6KG73</accession>
<dbReference type="Proteomes" id="UP000230821">
    <property type="component" value="Unassembled WGS sequence"/>
</dbReference>
<evidence type="ECO:0008006" key="3">
    <source>
        <dbReference type="Google" id="ProtNLM"/>
    </source>
</evidence>
<comment type="caution">
    <text evidence="1">The sequence shown here is derived from an EMBL/GenBank/DDBJ whole genome shotgun (WGS) entry which is preliminary data.</text>
</comment>
<dbReference type="SUPFAM" id="SSF48452">
    <property type="entry name" value="TPR-like"/>
    <property type="match status" value="1"/>
</dbReference>
<dbReference type="AlphaFoldDB" id="A0A2G6KG73"/>
<organism evidence="1 2">
    <name type="scientific">candidate division KSB3 bacterium</name>
    <dbReference type="NCBI Taxonomy" id="2044937"/>
    <lineage>
        <taxon>Bacteria</taxon>
        <taxon>candidate division KSB3</taxon>
    </lineage>
</organism>
<protein>
    <recommendedName>
        <fullName evidence="3">Tetratricopeptide repeat protein</fullName>
    </recommendedName>
</protein>
<proteinExistence type="predicted"/>
<dbReference type="InterPro" id="IPR011990">
    <property type="entry name" value="TPR-like_helical_dom_sf"/>
</dbReference>
<sequence length="444" mass="51540">MLRVSVFAGMIVFALFALSGCYGRSHYATMGDVQRAVQTGDYDHAEQLVKEKEELQSTRNDLLYALELGVLHHLNGKYAESNSWLETAAARMEELDRISISGTTSDWIFSEKFHPYRGEDFERVFVHYYMTLNYLMLGQLQEALVECRRVNTLLQYLNSRYEHKNVYKTDAFILYLSGLIYDALGEINDAFIDYRRAYQTYLGDYRQYYATPPPSQLLAQLLRTTAALGFSDIFETYRADFSTQQWPTQDEYRDSARLVVIWNKGLTPYKTERSFRWNSGGHDWLKEDDPGCYLKFSFAEFIPRPETFSRANISINGKVQSLELAEDVGRIAIKNLEDRRLRTVMQAVSRNTIKCVGQHEWLDDTAWVWRWLYAGAVELTEGVDLRHWFLLPAEVHIAQLLVEPGLTDVEFSFLDAAGRCAKQVLYKDVRLEHGKTTFLIHRTF</sequence>